<gene>
    <name evidence="1" type="ORF">LIZ65_13025</name>
</gene>
<proteinExistence type="predicted"/>
<dbReference type="EMBL" id="JAJCIS010000009">
    <property type="protein sequence ID" value="MCB7388207.1"/>
    <property type="molecule type" value="Genomic_DNA"/>
</dbReference>
<keyword evidence="2" id="KW-1185">Reference proteome</keyword>
<name>A0ABS8DIE4_9FIRM</name>
<dbReference type="RefSeq" id="WP_066738580.1">
    <property type="nucleotide sequence ID" value="NZ_JAJCIQ010000009.1"/>
</dbReference>
<organism evidence="1 2">
    <name type="scientific">Bariatricus massiliensis</name>
    <dbReference type="NCBI Taxonomy" id="1745713"/>
    <lineage>
        <taxon>Bacteria</taxon>
        <taxon>Bacillati</taxon>
        <taxon>Bacillota</taxon>
        <taxon>Clostridia</taxon>
        <taxon>Lachnospirales</taxon>
        <taxon>Lachnospiraceae</taxon>
        <taxon>Bariatricus</taxon>
    </lineage>
</organism>
<dbReference type="PROSITE" id="PS51257">
    <property type="entry name" value="PROKAR_LIPOPROTEIN"/>
    <property type="match status" value="1"/>
</dbReference>
<evidence type="ECO:0000313" key="1">
    <source>
        <dbReference type="EMBL" id="MCB7388207.1"/>
    </source>
</evidence>
<comment type="caution">
    <text evidence="1">The sequence shown here is derived from an EMBL/GenBank/DDBJ whole genome shotgun (WGS) entry which is preliminary data.</text>
</comment>
<sequence>MARFYHGKKEHHFRRLVLSTLLFCSIAACFYVGVDSVSSRTKEEQKKSLEAAIQRGITHCFAVEGRYPESLTYLKKEYGIQYDSNDFFVDYQIAGANIMPDVTIIEK</sequence>
<reference evidence="1 2" key="1">
    <citation type="submission" date="2021-10" db="EMBL/GenBank/DDBJ databases">
        <title>Collection of gut derived symbiotic bacterial strains cultured from healthy donors.</title>
        <authorList>
            <person name="Lin H."/>
            <person name="Littmann E."/>
            <person name="Kohout C."/>
            <person name="Pamer E.G."/>
        </authorList>
    </citation>
    <scope>NUCLEOTIDE SEQUENCE [LARGE SCALE GENOMIC DNA]</scope>
    <source>
        <strain evidence="1 2">DFI.1.165</strain>
    </source>
</reference>
<accession>A0ABS8DIE4</accession>
<evidence type="ECO:0000313" key="2">
    <source>
        <dbReference type="Proteomes" id="UP001299546"/>
    </source>
</evidence>
<dbReference type="Proteomes" id="UP001299546">
    <property type="component" value="Unassembled WGS sequence"/>
</dbReference>
<protein>
    <submittedName>
        <fullName evidence="1">Uncharacterized protein</fullName>
    </submittedName>
</protein>